<comment type="caution">
    <text evidence="1">The sequence shown here is derived from an EMBL/GenBank/DDBJ whole genome shotgun (WGS) entry which is preliminary data.</text>
</comment>
<reference evidence="1" key="2">
    <citation type="submission" date="2024-05" db="EMBL/GenBank/DDBJ databases">
        <title>Identification and characterization of horizontal gene transfer across gut microbiota members of farm animals based on homology search.</title>
        <authorList>
            <person name="Schwarzerova J."/>
            <person name="Nykrynova M."/>
            <person name="Jureckova K."/>
            <person name="Cejkova D."/>
            <person name="Rychlik I."/>
        </authorList>
    </citation>
    <scope>NUCLEOTIDE SEQUENCE</scope>
    <source>
        <strain evidence="1">176_SSukc20</strain>
    </source>
</reference>
<dbReference type="EMBL" id="JAUEIQ010000007">
    <property type="protein sequence ID" value="MDN0064205.1"/>
    <property type="molecule type" value="Genomic_DNA"/>
</dbReference>
<reference evidence="1" key="1">
    <citation type="submission" date="2023-06" db="EMBL/GenBank/DDBJ databases">
        <authorList>
            <person name="Zeman M."/>
            <person name="Kubasova T."/>
            <person name="Jahodarova E."/>
            <person name="Nykrynova M."/>
            <person name="Rychlik I."/>
        </authorList>
    </citation>
    <scope>NUCLEOTIDE SEQUENCE</scope>
    <source>
        <strain evidence="1">176_SSukc20</strain>
    </source>
</reference>
<organism evidence="1 2">
    <name type="scientific">Collinsella ihumii</name>
    <dbReference type="NCBI Taxonomy" id="1720204"/>
    <lineage>
        <taxon>Bacteria</taxon>
        <taxon>Bacillati</taxon>
        <taxon>Actinomycetota</taxon>
        <taxon>Coriobacteriia</taxon>
        <taxon>Coriobacteriales</taxon>
        <taxon>Coriobacteriaceae</taxon>
        <taxon>Collinsella</taxon>
    </lineage>
</organism>
<dbReference type="RefSeq" id="WP_087200591.1">
    <property type="nucleotide sequence ID" value="NZ_JAUEIM010000020.1"/>
</dbReference>
<evidence type="ECO:0000313" key="1">
    <source>
        <dbReference type="EMBL" id="MDN0064205.1"/>
    </source>
</evidence>
<dbReference type="Proteomes" id="UP001168435">
    <property type="component" value="Unassembled WGS sequence"/>
</dbReference>
<proteinExistence type="predicted"/>
<gene>
    <name evidence="1" type="ORF">QVN30_07780</name>
</gene>
<accession>A0ABT7XFM3</accession>
<protein>
    <submittedName>
        <fullName evidence="1">Uncharacterized protein</fullName>
    </submittedName>
</protein>
<sequence>MARRPNLTVIPGLRKNWKFKLAGSDKVWSLPMLGSLPARDARRLNGLAEASDLEQLDACFELFDRYCPGLVDEVSLDELTEIVNAWRAASGIGVGESPASSD</sequence>
<keyword evidence="2" id="KW-1185">Reference proteome</keyword>
<name>A0ABT7XFM3_9ACTN</name>
<evidence type="ECO:0000313" key="2">
    <source>
        <dbReference type="Proteomes" id="UP001168435"/>
    </source>
</evidence>